<dbReference type="AlphaFoldDB" id="A0A0M6WQA1"/>
<dbReference type="Proteomes" id="UP000049828">
    <property type="component" value="Unassembled WGS sequence"/>
</dbReference>
<evidence type="ECO:0000313" key="7">
    <source>
        <dbReference type="EMBL" id="RHE99694.1"/>
    </source>
</evidence>
<reference evidence="8" key="2">
    <citation type="submission" date="2015-05" db="EMBL/GenBank/DDBJ databases">
        <authorList>
            <consortium name="Pathogen Informatics"/>
        </authorList>
    </citation>
    <scope>NUCLEOTIDE SEQUENCE [LARGE SCALE GENOMIC DNA]</scope>
    <source>
        <strain evidence="3 9">2789STDY5608835</strain>
        <strain evidence="2 10">2789STDY5608887</strain>
        <strain evidence="8">L1-83</strain>
    </source>
</reference>
<evidence type="ECO:0000313" key="12">
    <source>
        <dbReference type="Proteomes" id="UP000283492"/>
    </source>
</evidence>
<sequence length="109" mass="12582">MKWYDDLYVGESIVHKTNKIKWKIRHNAGQINIYVITLASGEKNLLDIIPSHELLQKGYPKKQLYVIGLAKGYDEAVEVAASVIDEVYRQTGAFEVASYLREKRRRKAE</sequence>
<evidence type="ECO:0000313" key="10">
    <source>
        <dbReference type="Proteomes" id="UP000095453"/>
    </source>
</evidence>
<dbReference type="EMBL" id="QSFX01000002">
    <property type="protein sequence ID" value="RHA91249.1"/>
    <property type="molecule type" value="Genomic_DNA"/>
</dbReference>
<name>A0A0M6WQA1_9FIRM</name>
<dbReference type="Proteomes" id="UP000283492">
    <property type="component" value="Unassembled WGS sequence"/>
</dbReference>
<dbReference type="Proteomes" id="UP000286271">
    <property type="component" value="Unassembled WGS sequence"/>
</dbReference>
<reference evidence="1" key="1">
    <citation type="submission" date="2015-05" db="EMBL/GenBank/DDBJ databases">
        <authorList>
            <person name="Wang D.B."/>
            <person name="Wang M."/>
        </authorList>
    </citation>
    <scope>NUCLEOTIDE SEQUENCE [LARGE SCALE GENOMIC DNA]</scope>
    <source>
        <strain evidence="1">L1-83</strain>
    </source>
</reference>
<dbReference type="EMBL" id="CVRS01000074">
    <property type="protein sequence ID" value="CRL39052.1"/>
    <property type="molecule type" value="Genomic_DNA"/>
</dbReference>
<evidence type="ECO:0000313" key="8">
    <source>
        <dbReference type="Proteomes" id="UP000049828"/>
    </source>
</evidence>
<protein>
    <submittedName>
        <fullName evidence="1">Uncharacterized protein</fullName>
    </submittedName>
</protein>
<dbReference type="EMBL" id="CYXX01000001">
    <property type="protein sequence ID" value="CUM72451.1"/>
    <property type="molecule type" value="Genomic_DNA"/>
</dbReference>
<organism evidence="1 8">
    <name type="scientific">Roseburia inulinivorans</name>
    <dbReference type="NCBI Taxonomy" id="360807"/>
    <lineage>
        <taxon>Bacteria</taxon>
        <taxon>Bacillati</taxon>
        <taxon>Bacillota</taxon>
        <taxon>Clostridia</taxon>
        <taxon>Lachnospirales</taxon>
        <taxon>Lachnospiraceae</taxon>
        <taxon>Roseburia</taxon>
    </lineage>
</organism>
<dbReference type="STRING" id="360807.ERS852392_02116"/>
<dbReference type="EMBL" id="QRUN01000001">
    <property type="protein sequence ID" value="RGR71583.1"/>
    <property type="molecule type" value="Genomic_DNA"/>
</dbReference>
<dbReference type="Proteomes" id="UP000285820">
    <property type="component" value="Unassembled WGS sequence"/>
</dbReference>
<dbReference type="OrthoDB" id="2085859at2"/>
<accession>A0A0M6WQA1</accession>
<proteinExistence type="predicted"/>
<evidence type="ECO:0000313" key="14">
    <source>
        <dbReference type="Proteomes" id="UP000286271"/>
    </source>
</evidence>
<dbReference type="Proteomes" id="UP000266391">
    <property type="component" value="Unassembled WGS sequence"/>
</dbReference>
<gene>
    <name evidence="7" type="ORF">DW707_03215</name>
    <name evidence="6" type="ORF">DW813_03320</name>
    <name evidence="5" type="ORF">DW914_02510</name>
    <name evidence="4" type="ORF">DWY29_01830</name>
    <name evidence="3" type="ORF">ERS852392_02116</name>
    <name evidence="2" type="ORF">ERS852444_00190</name>
    <name evidence="1" type="ORF">RIL183_24031</name>
</gene>
<dbReference type="Proteomes" id="UP000095395">
    <property type="component" value="Unassembled WGS sequence"/>
</dbReference>
<reference evidence="11 12" key="3">
    <citation type="submission" date="2018-08" db="EMBL/GenBank/DDBJ databases">
        <title>A genome reference for cultivated species of the human gut microbiota.</title>
        <authorList>
            <person name="Zou Y."/>
            <person name="Xue W."/>
            <person name="Luo G."/>
        </authorList>
    </citation>
    <scope>NUCLEOTIDE SEQUENCE [LARGE SCALE GENOMIC DNA]</scope>
    <source>
        <strain evidence="4 13">AF24-4</strain>
        <strain evidence="7 14">AM27-11</strain>
        <strain evidence="6 11">AM32-8LB</strain>
        <strain evidence="5 12">AM42-1AC</strain>
    </source>
</reference>
<dbReference type="EMBL" id="CYYR01000014">
    <property type="protein sequence ID" value="CUO08411.1"/>
    <property type="molecule type" value="Genomic_DNA"/>
</dbReference>
<evidence type="ECO:0000313" key="6">
    <source>
        <dbReference type="EMBL" id="RHD05383.1"/>
    </source>
</evidence>
<dbReference type="EMBL" id="QSKW01000003">
    <property type="protein sequence ID" value="RHE99694.1"/>
    <property type="molecule type" value="Genomic_DNA"/>
</dbReference>
<evidence type="ECO:0000313" key="5">
    <source>
        <dbReference type="EMBL" id="RHA91249.1"/>
    </source>
</evidence>
<evidence type="ECO:0000313" key="3">
    <source>
        <dbReference type="EMBL" id="CUO08411.1"/>
    </source>
</evidence>
<evidence type="ECO:0000313" key="2">
    <source>
        <dbReference type="EMBL" id="CUM72451.1"/>
    </source>
</evidence>
<evidence type="ECO:0000313" key="9">
    <source>
        <dbReference type="Proteomes" id="UP000095395"/>
    </source>
</evidence>
<evidence type="ECO:0000313" key="4">
    <source>
        <dbReference type="EMBL" id="RGR71583.1"/>
    </source>
</evidence>
<evidence type="ECO:0000313" key="11">
    <source>
        <dbReference type="Proteomes" id="UP000266391"/>
    </source>
</evidence>
<evidence type="ECO:0000313" key="13">
    <source>
        <dbReference type="Proteomes" id="UP000285820"/>
    </source>
</evidence>
<evidence type="ECO:0000313" key="1">
    <source>
        <dbReference type="EMBL" id="CRL39052.1"/>
    </source>
</evidence>
<keyword evidence="8" id="KW-1185">Reference proteome</keyword>
<dbReference type="RefSeq" id="WP_007885246.1">
    <property type="nucleotide sequence ID" value="NZ_CABJFX010000002.1"/>
</dbReference>
<dbReference type="GeneID" id="75164176"/>
<dbReference type="EMBL" id="QSIQ01000003">
    <property type="protein sequence ID" value="RHD05383.1"/>
    <property type="molecule type" value="Genomic_DNA"/>
</dbReference>
<dbReference type="Proteomes" id="UP000095453">
    <property type="component" value="Unassembled WGS sequence"/>
</dbReference>